<feature type="compositionally biased region" description="Polar residues" evidence="8">
    <location>
        <begin position="106"/>
        <end position="125"/>
    </location>
</feature>
<feature type="compositionally biased region" description="Polar residues" evidence="8">
    <location>
        <begin position="80"/>
        <end position="89"/>
    </location>
</feature>
<dbReference type="GO" id="GO:0000978">
    <property type="term" value="F:RNA polymerase II cis-regulatory region sequence-specific DNA binding"/>
    <property type="evidence" value="ECO:0007669"/>
    <property type="project" value="TreeGrafter"/>
</dbReference>
<dbReference type="OrthoDB" id="5600085at2759"/>
<evidence type="ECO:0000313" key="10">
    <source>
        <dbReference type="EMBL" id="CAG8949611.1"/>
    </source>
</evidence>
<evidence type="ECO:0000256" key="2">
    <source>
        <dbReference type="ARBA" id="ARBA00022723"/>
    </source>
</evidence>
<keyword evidence="7" id="KW-0539">Nucleus</keyword>
<feature type="region of interest" description="Disordered" evidence="8">
    <location>
        <begin position="165"/>
        <end position="205"/>
    </location>
</feature>
<name>A0A9N9PK94_9HELO</name>
<dbReference type="GO" id="GO:0045944">
    <property type="term" value="P:positive regulation of transcription by RNA polymerase II"/>
    <property type="evidence" value="ECO:0007669"/>
    <property type="project" value="TreeGrafter"/>
</dbReference>
<dbReference type="Proteomes" id="UP000696280">
    <property type="component" value="Unassembled WGS sequence"/>
</dbReference>
<dbReference type="PANTHER" id="PTHR28088">
    <property type="entry name" value="TRANSCRIPTIONAL ACTIVATOR HAA1-RELATED"/>
    <property type="match status" value="1"/>
</dbReference>
<feature type="compositionally biased region" description="Basic residues" evidence="8">
    <location>
        <begin position="90"/>
        <end position="101"/>
    </location>
</feature>
<proteinExistence type="predicted"/>
<dbReference type="InterPro" id="IPR051763">
    <property type="entry name" value="Copper_Homeo_Regul"/>
</dbReference>
<evidence type="ECO:0000256" key="6">
    <source>
        <dbReference type="ARBA" id="ARBA00023163"/>
    </source>
</evidence>
<dbReference type="PROSITE" id="PS50073">
    <property type="entry name" value="COPPER_FIST_2"/>
    <property type="match status" value="1"/>
</dbReference>
<dbReference type="EMBL" id="CAJVRL010000014">
    <property type="protein sequence ID" value="CAG8949611.1"/>
    <property type="molecule type" value="Genomic_DNA"/>
</dbReference>
<reference evidence="10" key="1">
    <citation type="submission" date="2021-07" db="EMBL/GenBank/DDBJ databases">
        <authorList>
            <person name="Durling M."/>
        </authorList>
    </citation>
    <scope>NUCLEOTIDE SEQUENCE</scope>
</reference>
<comment type="caution">
    <text evidence="10">The sequence shown here is derived from an EMBL/GenBank/DDBJ whole genome shotgun (WGS) entry which is preliminary data.</text>
</comment>
<dbReference type="Pfam" id="PF00649">
    <property type="entry name" value="Copper-fist"/>
    <property type="match status" value="1"/>
</dbReference>
<evidence type="ECO:0000256" key="8">
    <source>
        <dbReference type="SAM" id="MobiDB-lite"/>
    </source>
</evidence>
<organism evidence="10 11">
    <name type="scientific">Hymenoscyphus fraxineus</name>
    <dbReference type="NCBI Taxonomy" id="746836"/>
    <lineage>
        <taxon>Eukaryota</taxon>
        <taxon>Fungi</taxon>
        <taxon>Dikarya</taxon>
        <taxon>Ascomycota</taxon>
        <taxon>Pezizomycotina</taxon>
        <taxon>Leotiomycetes</taxon>
        <taxon>Helotiales</taxon>
        <taxon>Helotiaceae</taxon>
        <taxon>Hymenoscyphus</taxon>
    </lineage>
</organism>
<dbReference type="GO" id="GO:0000981">
    <property type="term" value="F:DNA-binding transcription factor activity, RNA polymerase II-specific"/>
    <property type="evidence" value="ECO:0007669"/>
    <property type="project" value="TreeGrafter"/>
</dbReference>
<keyword evidence="6" id="KW-0804">Transcription</keyword>
<dbReference type="PANTHER" id="PTHR28088:SF9">
    <property type="entry name" value="TRANSCRIPTION FACTOR GRISEA, PUTATIVE (AFU_ORTHOLOGUE AFUA_1G13190)-RELATED"/>
    <property type="match status" value="1"/>
</dbReference>
<evidence type="ECO:0000256" key="4">
    <source>
        <dbReference type="ARBA" id="ARBA00023008"/>
    </source>
</evidence>
<protein>
    <recommendedName>
        <fullName evidence="9">Copper-fist domain-containing protein</fullName>
    </recommendedName>
</protein>
<keyword evidence="11" id="KW-1185">Reference proteome</keyword>
<dbReference type="InterPro" id="IPR001083">
    <property type="entry name" value="Cu_fist_DNA-bd_dom"/>
</dbReference>
<dbReference type="PRINTS" id="PR00617">
    <property type="entry name" value="COPPERFIST"/>
</dbReference>
<keyword evidence="4" id="KW-0186">Copper</keyword>
<feature type="region of interest" description="Disordered" evidence="8">
    <location>
        <begin position="75"/>
        <end position="125"/>
    </location>
</feature>
<dbReference type="AlphaFoldDB" id="A0A9N9PK94"/>
<evidence type="ECO:0000256" key="5">
    <source>
        <dbReference type="ARBA" id="ARBA00023015"/>
    </source>
</evidence>
<comment type="subcellular location">
    <subcellularLocation>
        <location evidence="1">Nucleus</location>
    </subcellularLocation>
</comment>
<evidence type="ECO:0000313" key="11">
    <source>
        <dbReference type="Proteomes" id="UP000696280"/>
    </source>
</evidence>
<dbReference type="GO" id="GO:0005507">
    <property type="term" value="F:copper ion binding"/>
    <property type="evidence" value="ECO:0007669"/>
    <property type="project" value="InterPro"/>
</dbReference>
<dbReference type="GO" id="GO:0006878">
    <property type="term" value="P:intracellular copper ion homeostasis"/>
    <property type="evidence" value="ECO:0007669"/>
    <property type="project" value="TreeGrafter"/>
</dbReference>
<gene>
    <name evidence="10" type="ORF">HYFRA_00007844</name>
</gene>
<dbReference type="SMART" id="SM01090">
    <property type="entry name" value="Copper-fist"/>
    <property type="match status" value="1"/>
</dbReference>
<dbReference type="SMART" id="SM00412">
    <property type="entry name" value="Cu_FIST"/>
    <property type="match status" value="1"/>
</dbReference>
<accession>A0A9N9PK94</accession>
<dbReference type="Gene3D" id="3.90.430.10">
    <property type="entry name" value="Copper fist DNA-binding domain"/>
    <property type="match status" value="1"/>
</dbReference>
<evidence type="ECO:0000259" key="9">
    <source>
        <dbReference type="PROSITE" id="PS50073"/>
    </source>
</evidence>
<evidence type="ECO:0000256" key="1">
    <source>
        <dbReference type="ARBA" id="ARBA00004123"/>
    </source>
</evidence>
<dbReference type="InterPro" id="IPR036395">
    <property type="entry name" value="Cu_fist_DNA-bd_dom_sf"/>
</dbReference>
<dbReference type="GO" id="GO:0006879">
    <property type="term" value="P:intracellular iron ion homeostasis"/>
    <property type="evidence" value="ECO:0007669"/>
    <property type="project" value="TreeGrafter"/>
</dbReference>
<keyword evidence="5" id="KW-0805">Transcription regulation</keyword>
<sequence>MPLIEGIKYSCQPCIRGHRSSSCNHKDRDLIQVRKPGRPLESCGHRLDTCSCGRLQEFFSMDGDTFSQNQEVHVAKTKPRTSTQSTHTSKINKRASKKKSHVAPSLETNLPRNKPFTTTNMSLPSNPASLHSTYVPPSMPSHSDTGLASSSYPNYYPSPMNVSWSSLGDGNGANPLFRTTGGGRLDEEAGVISESYSQDEQHRDP</sequence>
<evidence type="ECO:0000256" key="3">
    <source>
        <dbReference type="ARBA" id="ARBA00022833"/>
    </source>
</evidence>
<evidence type="ECO:0000256" key="7">
    <source>
        <dbReference type="ARBA" id="ARBA00023242"/>
    </source>
</evidence>
<dbReference type="GO" id="GO:0005634">
    <property type="term" value="C:nucleus"/>
    <property type="evidence" value="ECO:0007669"/>
    <property type="project" value="UniProtKB-SubCell"/>
</dbReference>
<keyword evidence="2" id="KW-0479">Metal-binding</keyword>
<keyword evidence="3" id="KW-0862">Zinc</keyword>
<dbReference type="FunFam" id="3.90.430.10:FF:000001">
    <property type="entry name" value="Copper fist DNA-binding protein"/>
    <property type="match status" value="1"/>
</dbReference>
<dbReference type="SUPFAM" id="SSF57879">
    <property type="entry name" value="Zinc domain conserved in yeast copper-regulated transcription factors"/>
    <property type="match status" value="1"/>
</dbReference>
<feature type="domain" description="Copper-fist" evidence="9">
    <location>
        <begin position="1"/>
        <end position="40"/>
    </location>
</feature>